<accession>A0A1D6HXF8</accession>
<dbReference type="EMBL" id="CM007650">
    <property type="protein sequence ID" value="ONM52904.1"/>
    <property type="molecule type" value="Genomic_DNA"/>
</dbReference>
<sequence>MATASSQTFSSRRPKGLLGLPYLSIPVLLLSLPSDQHAPSAPPPHPLRSVRPLPNRAPTLPRRHHASRFPPLGPGLPTVALPHLPLPCSPPTLRLDRLYTLLSSIHTRPDARHPEWCQRDALVASILVADHLYHFGFNVALVLLVEIHSCGDGDGDGFGVGLRHVMGQAGFSGVRKQRSTWTQVTKKYN</sequence>
<dbReference type="PaxDb" id="4577-GRMZM2G109741_P01"/>
<gene>
    <name evidence="2" type="ORF">ZEAMMB73_Zm00001d019440</name>
</gene>
<feature type="region of interest" description="Disordered" evidence="1">
    <location>
        <begin position="36"/>
        <end position="68"/>
    </location>
</feature>
<proteinExistence type="predicted"/>
<evidence type="ECO:0000256" key="1">
    <source>
        <dbReference type="SAM" id="MobiDB-lite"/>
    </source>
</evidence>
<dbReference type="InParanoid" id="A0A1D6HXF8"/>
<dbReference type="AlphaFoldDB" id="A0A1D6HXF8"/>
<organism evidence="2">
    <name type="scientific">Zea mays</name>
    <name type="common">Maize</name>
    <dbReference type="NCBI Taxonomy" id="4577"/>
    <lineage>
        <taxon>Eukaryota</taxon>
        <taxon>Viridiplantae</taxon>
        <taxon>Streptophyta</taxon>
        <taxon>Embryophyta</taxon>
        <taxon>Tracheophyta</taxon>
        <taxon>Spermatophyta</taxon>
        <taxon>Magnoliopsida</taxon>
        <taxon>Liliopsida</taxon>
        <taxon>Poales</taxon>
        <taxon>Poaceae</taxon>
        <taxon>PACMAD clade</taxon>
        <taxon>Panicoideae</taxon>
        <taxon>Andropogonodae</taxon>
        <taxon>Andropogoneae</taxon>
        <taxon>Tripsacinae</taxon>
        <taxon>Zea</taxon>
    </lineage>
</organism>
<dbReference type="STRING" id="4577.A0A1D6HXF8"/>
<protein>
    <submittedName>
        <fullName evidence="2">Uncharacterized protein</fullName>
    </submittedName>
</protein>
<name>A0A1D6HXF8_MAIZE</name>
<reference evidence="2" key="1">
    <citation type="submission" date="2015-12" db="EMBL/GenBank/DDBJ databases">
        <title>Update maize B73 reference genome by single molecule sequencing technologies.</title>
        <authorList>
            <consortium name="Maize Genome Sequencing Project"/>
            <person name="Ware D."/>
        </authorList>
    </citation>
    <scope>NUCLEOTIDE SEQUENCE [LARGE SCALE GENOMIC DNA]</scope>
    <source>
        <tissue evidence="2">Seedling</tissue>
    </source>
</reference>
<evidence type="ECO:0000313" key="2">
    <source>
        <dbReference type="EMBL" id="ONM52904.1"/>
    </source>
</evidence>